<feature type="transmembrane region" description="Helical" evidence="9">
    <location>
        <begin position="397"/>
        <end position="418"/>
    </location>
</feature>
<dbReference type="GO" id="GO:0016020">
    <property type="term" value="C:membrane"/>
    <property type="evidence" value="ECO:0007669"/>
    <property type="project" value="UniProtKB-SubCell"/>
</dbReference>
<accession>A0A6C0GQ97</accession>
<dbReference type="InterPro" id="IPR036259">
    <property type="entry name" value="MFS_trans_sf"/>
</dbReference>
<reference evidence="11 12" key="1">
    <citation type="submission" date="2020-01" db="EMBL/GenBank/DDBJ databases">
        <authorList>
            <person name="Kim M.K."/>
        </authorList>
    </citation>
    <scope>NUCLEOTIDE SEQUENCE [LARGE SCALE GENOMIC DNA]</scope>
    <source>
        <strain evidence="11 12">172606-1</strain>
    </source>
</reference>
<keyword evidence="3 9" id="KW-0812">Transmembrane</keyword>
<keyword evidence="5" id="KW-0406">Ion transport</keyword>
<dbReference type="EMBL" id="CP048222">
    <property type="protein sequence ID" value="QHT69752.1"/>
    <property type="molecule type" value="Genomic_DNA"/>
</dbReference>
<evidence type="ECO:0000256" key="4">
    <source>
        <dbReference type="ARBA" id="ARBA00022989"/>
    </source>
</evidence>
<keyword evidence="2" id="KW-0813">Transport</keyword>
<dbReference type="Gene3D" id="1.25.10.10">
    <property type="entry name" value="Leucine-rich Repeat Variant"/>
    <property type="match status" value="1"/>
</dbReference>
<dbReference type="SUPFAM" id="SSF48371">
    <property type="entry name" value="ARM repeat"/>
    <property type="match status" value="2"/>
</dbReference>
<evidence type="ECO:0000256" key="8">
    <source>
        <dbReference type="ARBA" id="ARBA00023303"/>
    </source>
</evidence>
<dbReference type="PROSITE" id="PS00889">
    <property type="entry name" value="CNMP_BINDING_2"/>
    <property type="match status" value="1"/>
</dbReference>
<feature type="transmembrane region" description="Helical" evidence="9">
    <location>
        <begin position="147"/>
        <end position="166"/>
    </location>
</feature>
<dbReference type="InterPro" id="IPR011989">
    <property type="entry name" value="ARM-like"/>
</dbReference>
<feature type="transmembrane region" description="Helical" evidence="9">
    <location>
        <begin position="54"/>
        <end position="73"/>
    </location>
</feature>
<dbReference type="Proteomes" id="UP000480178">
    <property type="component" value="Chromosome"/>
</dbReference>
<feature type="domain" description="Cyclic nucleotide-binding" evidence="10">
    <location>
        <begin position="974"/>
        <end position="1089"/>
    </location>
</feature>
<dbReference type="InterPro" id="IPR016024">
    <property type="entry name" value="ARM-type_fold"/>
</dbReference>
<evidence type="ECO:0000313" key="11">
    <source>
        <dbReference type="EMBL" id="QHT69752.1"/>
    </source>
</evidence>
<evidence type="ECO:0000313" key="12">
    <source>
        <dbReference type="Proteomes" id="UP000480178"/>
    </source>
</evidence>
<feature type="transmembrane region" description="Helical" evidence="9">
    <location>
        <begin position="368"/>
        <end position="391"/>
    </location>
</feature>
<keyword evidence="7" id="KW-1071">Ligand-gated ion channel</keyword>
<dbReference type="Pfam" id="PF00027">
    <property type="entry name" value="cNMP_binding"/>
    <property type="match status" value="1"/>
</dbReference>
<evidence type="ECO:0000256" key="7">
    <source>
        <dbReference type="ARBA" id="ARBA00023286"/>
    </source>
</evidence>
<keyword evidence="4 9" id="KW-1133">Transmembrane helix</keyword>
<keyword evidence="12" id="KW-1185">Reference proteome</keyword>
<dbReference type="InterPro" id="IPR000595">
    <property type="entry name" value="cNMP-bd_dom"/>
</dbReference>
<feature type="transmembrane region" description="Helical" evidence="9">
    <location>
        <begin position="296"/>
        <end position="318"/>
    </location>
</feature>
<dbReference type="SUPFAM" id="SSF51206">
    <property type="entry name" value="cAMP-binding domain-like"/>
    <property type="match status" value="1"/>
</dbReference>
<dbReference type="PANTHER" id="PTHR45638:SF11">
    <property type="entry name" value="CYCLIC NUCLEOTIDE-GATED CATION CHANNEL SUBUNIT A"/>
    <property type="match status" value="1"/>
</dbReference>
<feature type="transmembrane region" description="Helical" evidence="9">
    <location>
        <begin position="85"/>
        <end position="104"/>
    </location>
</feature>
<evidence type="ECO:0000259" key="10">
    <source>
        <dbReference type="PROSITE" id="PS50042"/>
    </source>
</evidence>
<name>A0A6C0GQ97_9BACT</name>
<dbReference type="Gene3D" id="1.20.1250.20">
    <property type="entry name" value="MFS general substrate transporter like domains"/>
    <property type="match status" value="1"/>
</dbReference>
<feature type="transmembrane region" description="Helical" evidence="9">
    <location>
        <begin position="555"/>
        <end position="576"/>
    </location>
</feature>
<keyword evidence="6 9" id="KW-0472">Membrane</keyword>
<protein>
    <submittedName>
        <fullName evidence="11">Cyclic nucleotide-binding domain-containing protein</fullName>
    </submittedName>
</protein>
<evidence type="ECO:0000256" key="9">
    <source>
        <dbReference type="SAM" id="Phobius"/>
    </source>
</evidence>
<dbReference type="InterPro" id="IPR014710">
    <property type="entry name" value="RmlC-like_jellyroll"/>
</dbReference>
<gene>
    <name evidence="11" type="ORF">GXP67_25445</name>
</gene>
<dbReference type="InterPro" id="IPR018488">
    <property type="entry name" value="cNMP-bd_CS"/>
</dbReference>
<dbReference type="PANTHER" id="PTHR45638">
    <property type="entry name" value="CYCLIC NUCLEOTIDE-GATED CATION CHANNEL SUBUNIT A"/>
    <property type="match status" value="1"/>
</dbReference>
<proteinExistence type="predicted"/>
<dbReference type="RefSeq" id="WP_162445736.1">
    <property type="nucleotide sequence ID" value="NZ_CP048222.1"/>
</dbReference>
<evidence type="ECO:0000256" key="1">
    <source>
        <dbReference type="ARBA" id="ARBA00004141"/>
    </source>
</evidence>
<dbReference type="KEGG" id="rhoz:GXP67_25445"/>
<comment type="subcellular location">
    <subcellularLocation>
        <location evidence="1">Membrane</location>
        <topology evidence="1">Multi-pass membrane protein</topology>
    </subcellularLocation>
</comment>
<evidence type="ECO:0000256" key="6">
    <source>
        <dbReference type="ARBA" id="ARBA00023136"/>
    </source>
</evidence>
<dbReference type="Gene3D" id="2.60.120.10">
    <property type="entry name" value="Jelly Rolls"/>
    <property type="match status" value="1"/>
</dbReference>
<dbReference type="PROSITE" id="PS50042">
    <property type="entry name" value="CNMP_BINDING_3"/>
    <property type="match status" value="1"/>
</dbReference>
<dbReference type="CDD" id="cd00038">
    <property type="entry name" value="CAP_ED"/>
    <property type="match status" value="1"/>
</dbReference>
<feature type="transmembrane region" description="Helical" evidence="9">
    <location>
        <begin position="266"/>
        <end position="284"/>
    </location>
</feature>
<dbReference type="GO" id="GO:0044877">
    <property type="term" value="F:protein-containing complex binding"/>
    <property type="evidence" value="ECO:0007669"/>
    <property type="project" value="TreeGrafter"/>
</dbReference>
<keyword evidence="8" id="KW-0407">Ion channel</keyword>
<feature type="transmembrane region" description="Helical" evidence="9">
    <location>
        <begin position="330"/>
        <end position="356"/>
    </location>
</feature>
<evidence type="ECO:0000256" key="3">
    <source>
        <dbReference type="ARBA" id="ARBA00022692"/>
    </source>
</evidence>
<dbReference type="GO" id="GO:0005221">
    <property type="term" value="F:intracellularly cyclic nucleotide-activated monoatomic cation channel activity"/>
    <property type="evidence" value="ECO:0007669"/>
    <property type="project" value="InterPro"/>
</dbReference>
<dbReference type="InterPro" id="IPR018490">
    <property type="entry name" value="cNMP-bd_dom_sf"/>
</dbReference>
<dbReference type="SMART" id="SM00100">
    <property type="entry name" value="cNMP"/>
    <property type="match status" value="1"/>
</dbReference>
<dbReference type="AlphaFoldDB" id="A0A6C0GQ97"/>
<dbReference type="Pfam" id="PF13646">
    <property type="entry name" value="HEAT_2"/>
    <property type="match status" value="1"/>
</dbReference>
<evidence type="ECO:0000256" key="2">
    <source>
        <dbReference type="ARBA" id="ARBA00022448"/>
    </source>
</evidence>
<feature type="transmembrane region" description="Helical" evidence="9">
    <location>
        <begin position="110"/>
        <end position="135"/>
    </location>
</feature>
<feature type="transmembrane region" description="Helical" evidence="9">
    <location>
        <begin position="230"/>
        <end position="254"/>
    </location>
</feature>
<sequence>MKYSEKIKDLLNLQKGEGPTVLRLMLYSFFQTVALALFFTTASAVFLTQYPITTLPYVYITGGLLFLFINEVYSRLANVYPAQRLILAEIIVFFLCVLLFRFGLAYAQVGWLVFCLIVWHRIMSAYIGTGFIRLNLILFNVRQSKRLLGLVSSMEVPGNVLGYLLASVMIPVIGTINLLWLSAVALLLAMVFLISIIANKKAFDLEEPETQKTLSIKPKGIVQRFFKTNFIYALSVTCSFAVLTFIFIEFAFLSQVNEQFSSQAEIAYFISIIMGTGQLIAFFIKISLYGYIQRRYGIQVALFALPFALGIITIFSLISSSFSGNTFLLAWFWVVIMLVNDTIKAALYSNTFISLLQPLQTKLKMFGLDTLGVIEAIAVSVAGVALVGFGWLSSLTLVHFSVLLLMVLVGWVASISYLNKSYIHTLEVALKKRILEGSSLKLESPDVLAMIQAKLNSPFPGEVLYALDILCKSKSGKAPELLLQLMAHPSAEVRMEVLKKIESLKLVSLQGHVKERIESEPDLIIKKHAIRLYCFLGEETVVEEISPYLDSKEKLIQTGALVGLICFGGISGVILAGQHLNEYVFSEDPEKRAFAAGVIGEVGIQHFYHPLLKLMEDEDVVVRKAALKAAGKIKHPRLYGSMLRAVSSPQVFEVAMNALISTGEEVTGLFETEFNKPDYNPVWLRRLIYVCGKVGGNKSIALLKDKLYFKNIEVRNQILHSLTLCRYQPSPSEKDKVLTSIQAELTDAGWFLNCIEVITLSATPAELPHYSLLISALHIELLHLKKRLVLLLSYIYNSNDVLQVWESMHLSNKEKKANAFEVLDVLIAKDLSSIILPLLEDFPISQQVKIFNTRFPQKRLSLHVYLQKLISRQEVPVVNIWTQAISLYVVRQLSIHEMSNEAILAVSHPNKLVAETALWVLKDFYPDTYTNYLSSLAFEDIHLLQETTHEKNKQVMNSQLLDIEKVMALKTTTIFRETSEDILVDVASILKEVPVQAGESIVKKDDMGTCMFIIYSGSVRVHDGEHTLAELKTRDFFGELSLLDTEPRSASVTALVDTFLLRLDQHAFYEIMADRIEVTREIMKILCRRLRHQNKIVAEMKERITNPVLKAN</sequence>
<dbReference type="InterPro" id="IPR050866">
    <property type="entry name" value="CNG_cation_channel"/>
</dbReference>
<dbReference type="SUPFAM" id="SSF103473">
    <property type="entry name" value="MFS general substrate transporter"/>
    <property type="match status" value="1"/>
</dbReference>
<feature type="transmembrane region" description="Helical" evidence="9">
    <location>
        <begin position="178"/>
        <end position="198"/>
    </location>
</feature>
<feature type="transmembrane region" description="Helical" evidence="9">
    <location>
        <begin position="21"/>
        <end position="48"/>
    </location>
</feature>
<organism evidence="11 12">
    <name type="scientific">Rhodocytophaga rosea</name>
    <dbReference type="NCBI Taxonomy" id="2704465"/>
    <lineage>
        <taxon>Bacteria</taxon>
        <taxon>Pseudomonadati</taxon>
        <taxon>Bacteroidota</taxon>
        <taxon>Cytophagia</taxon>
        <taxon>Cytophagales</taxon>
        <taxon>Rhodocytophagaceae</taxon>
        <taxon>Rhodocytophaga</taxon>
    </lineage>
</organism>
<evidence type="ECO:0000256" key="5">
    <source>
        <dbReference type="ARBA" id="ARBA00023065"/>
    </source>
</evidence>